<reference evidence="2" key="1">
    <citation type="journal article" date="2021" name="Proc. Natl. Acad. Sci. U.S.A.">
        <title>A Catalog of Tens of Thousands of Viruses from Human Metagenomes Reveals Hidden Associations with Chronic Diseases.</title>
        <authorList>
            <person name="Tisza M.J."/>
            <person name="Buck C.B."/>
        </authorList>
    </citation>
    <scope>NUCLEOTIDE SEQUENCE</scope>
    <source>
        <strain evidence="2">Ctj912</strain>
    </source>
</reference>
<name>A0A8S5SP80_9CAUD</name>
<dbReference type="EMBL" id="BK032637">
    <property type="protein sequence ID" value="DAF52487.1"/>
    <property type="molecule type" value="Genomic_DNA"/>
</dbReference>
<sequence length="181" mass="20113">MPSGGARARSGPPVNPNSARSDARGIAFRQLGGVPDTAPVPEFAMPPMQLWETLPNGGRRFRKLATELRWKRELELWEWAWKQPQSEVWREQPWMTYNVAQWVRLAVTCEEEGAKAGDKTALLRLADQIGLTASGLALHQWQITTGQPTDQAEPSERPARRRSSRARLAGMTVVDGDANGS</sequence>
<organism evidence="2">
    <name type="scientific">Siphoviridae sp. ctj912</name>
    <dbReference type="NCBI Taxonomy" id="2827920"/>
    <lineage>
        <taxon>Viruses</taxon>
        <taxon>Duplodnaviria</taxon>
        <taxon>Heunggongvirae</taxon>
        <taxon>Uroviricota</taxon>
        <taxon>Caudoviricetes</taxon>
    </lineage>
</organism>
<evidence type="ECO:0008006" key="3">
    <source>
        <dbReference type="Google" id="ProtNLM"/>
    </source>
</evidence>
<feature type="region of interest" description="Disordered" evidence="1">
    <location>
        <begin position="1"/>
        <end position="21"/>
    </location>
</feature>
<accession>A0A8S5SP80</accession>
<evidence type="ECO:0000256" key="1">
    <source>
        <dbReference type="SAM" id="MobiDB-lite"/>
    </source>
</evidence>
<protein>
    <recommendedName>
        <fullName evidence="3">Terminase small subunit</fullName>
    </recommendedName>
</protein>
<feature type="region of interest" description="Disordered" evidence="1">
    <location>
        <begin position="145"/>
        <end position="181"/>
    </location>
</feature>
<evidence type="ECO:0000313" key="2">
    <source>
        <dbReference type="EMBL" id="DAF52487.1"/>
    </source>
</evidence>
<proteinExistence type="predicted"/>